<keyword evidence="1" id="KW-0472">Membrane</keyword>
<evidence type="ECO:0000256" key="1">
    <source>
        <dbReference type="SAM" id="Phobius"/>
    </source>
</evidence>
<keyword evidence="1" id="KW-1133">Transmembrane helix</keyword>
<dbReference type="HOGENOM" id="CLU_194950_0_0_1"/>
<protein>
    <submittedName>
        <fullName evidence="2">Uncharacterized protein</fullName>
    </submittedName>
</protein>
<dbReference type="EMBL" id="KN832911">
    <property type="protein sequence ID" value="KIM92663.1"/>
    <property type="molecule type" value="Genomic_DNA"/>
</dbReference>
<feature type="transmembrane region" description="Helical" evidence="1">
    <location>
        <begin position="36"/>
        <end position="56"/>
    </location>
</feature>
<dbReference type="InParanoid" id="A0A0C3C1H5"/>
<keyword evidence="3" id="KW-1185">Reference proteome</keyword>
<keyword evidence="1" id="KW-0812">Transmembrane</keyword>
<evidence type="ECO:0000313" key="3">
    <source>
        <dbReference type="Proteomes" id="UP000054321"/>
    </source>
</evidence>
<reference evidence="3" key="2">
    <citation type="submission" date="2015-01" db="EMBL/GenBank/DDBJ databases">
        <title>Evolutionary Origins and Diversification of the Mycorrhizal Mutualists.</title>
        <authorList>
            <consortium name="DOE Joint Genome Institute"/>
            <consortium name="Mycorrhizal Genomics Consortium"/>
            <person name="Kohler A."/>
            <person name="Kuo A."/>
            <person name="Nagy L.G."/>
            <person name="Floudas D."/>
            <person name="Copeland A."/>
            <person name="Barry K.W."/>
            <person name="Cichocki N."/>
            <person name="Veneault-Fourrey C."/>
            <person name="LaButti K."/>
            <person name="Lindquist E.A."/>
            <person name="Lipzen A."/>
            <person name="Lundell T."/>
            <person name="Morin E."/>
            <person name="Murat C."/>
            <person name="Riley R."/>
            <person name="Ohm R."/>
            <person name="Sun H."/>
            <person name="Tunlid A."/>
            <person name="Henrissat B."/>
            <person name="Grigoriev I.V."/>
            <person name="Hibbett D.S."/>
            <person name="Martin F."/>
        </authorList>
    </citation>
    <scope>NUCLEOTIDE SEQUENCE [LARGE SCALE GENOMIC DNA]</scope>
    <source>
        <strain evidence="3">Zn</strain>
    </source>
</reference>
<gene>
    <name evidence="2" type="ORF">OIDMADRAFT_139270</name>
</gene>
<accession>A0A0C3C1H5</accession>
<proteinExistence type="predicted"/>
<feature type="non-terminal residue" evidence="2">
    <location>
        <position position="1"/>
    </location>
</feature>
<organism evidence="2 3">
    <name type="scientific">Oidiodendron maius (strain Zn)</name>
    <dbReference type="NCBI Taxonomy" id="913774"/>
    <lineage>
        <taxon>Eukaryota</taxon>
        <taxon>Fungi</taxon>
        <taxon>Dikarya</taxon>
        <taxon>Ascomycota</taxon>
        <taxon>Pezizomycotina</taxon>
        <taxon>Leotiomycetes</taxon>
        <taxon>Leotiomycetes incertae sedis</taxon>
        <taxon>Myxotrichaceae</taxon>
        <taxon>Oidiodendron</taxon>
    </lineage>
</organism>
<reference evidence="2 3" key="1">
    <citation type="submission" date="2014-04" db="EMBL/GenBank/DDBJ databases">
        <authorList>
            <consortium name="DOE Joint Genome Institute"/>
            <person name="Kuo A."/>
            <person name="Martino E."/>
            <person name="Perotto S."/>
            <person name="Kohler A."/>
            <person name="Nagy L.G."/>
            <person name="Floudas D."/>
            <person name="Copeland A."/>
            <person name="Barry K.W."/>
            <person name="Cichocki N."/>
            <person name="Veneault-Fourrey C."/>
            <person name="LaButti K."/>
            <person name="Lindquist E.A."/>
            <person name="Lipzen A."/>
            <person name="Lundell T."/>
            <person name="Morin E."/>
            <person name="Murat C."/>
            <person name="Sun H."/>
            <person name="Tunlid A."/>
            <person name="Henrissat B."/>
            <person name="Grigoriev I.V."/>
            <person name="Hibbett D.S."/>
            <person name="Martin F."/>
            <person name="Nordberg H.P."/>
            <person name="Cantor M.N."/>
            <person name="Hua S.X."/>
        </authorList>
    </citation>
    <scope>NUCLEOTIDE SEQUENCE [LARGE SCALE GENOMIC DNA]</scope>
    <source>
        <strain evidence="2 3">Zn</strain>
    </source>
</reference>
<sequence length="68" mass="8373">NYRINLIESNNLGFRLLYYITIEELEEVKYYLIKNLYKGFIESSQAPFIILILFIYKANRYLYLYINF</sequence>
<evidence type="ECO:0000313" key="2">
    <source>
        <dbReference type="EMBL" id="KIM92663.1"/>
    </source>
</evidence>
<dbReference type="Proteomes" id="UP000054321">
    <property type="component" value="Unassembled WGS sequence"/>
</dbReference>
<name>A0A0C3C1H5_OIDMZ</name>
<dbReference type="AlphaFoldDB" id="A0A0C3C1H5"/>